<dbReference type="Gene3D" id="3.90.180.10">
    <property type="entry name" value="Medium-chain alcohol dehydrogenases, catalytic domain"/>
    <property type="match status" value="1"/>
</dbReference>
<dbReference type="SUPFAM" id="SSF50129">
    <property type="entry name" value="GroES-like"/>
    <property type="match status" value="1"/>
</dbReference>
<dbReference type="PANTHER" id="PTHR43401:SF2">
    <property type="entry name" value="L-THREONINE 3-DEHYDROGENASE"/>
    <property type="match status" value="1"/>
</dbReference>
<dbReference type="InterPro" id="IPR036291">
    <property type="entry name" value="NAD(P)-bd_dom_sf"/>
</dbReference>
<dbReference type="Pfam" id="PF00107">
    <property type="entry name" value="ADH_zinc_N"/>
    <property type="match status" value="1"/>
</dbReference>
<dbReference type="AlphaFoldDB" id="A0A1H3FFR1"/>
<evidence type="ECO:0000313" key="4">
    <source>
        <dbReference type="EMBL" id="SDX88959.1"/>
    </source>
</evidence>
<dbReference type="Gene3D" id="3.40.50.720">
    <property type="entry name" value="NAD(P)-binding Rossmann-like Domain"/>
    <property type="match status" value="1"/>
</dbReference>
<accession>A0A1H3FFR1</accession>
<dbReference type="Proteomes" id="UP000198828">
    <property type="component" value="Unassembled WGS sequence"/>
</dbReference>
<evidence type="ECO:0000259" key="3">
    <source>
        <dbReference type="Pfam" id="PF08240"/>
    </source>
</evidence>
<dbReference type="OrthoDB" id="9787435at2"/>
<name>A0A1H3FFR1_9FIRM</name>
<dbReference type="SUPFAM" id="SSF51735">
    <property type="entry name" value="NAD(P)-binding Rossmann-fold domains"/>
    <property type="match status" value="1"/>
</dbReference>
<dbReference type="GO" id="GO:0016491">
    <property type="term" value="F:oxidoreductase activity"/>
    <property type="evidence" value="ECO:0007669"/>
    <property type="project" value="UniProtKB-KW"/>
</dbReference>
<dbReference type="RefSeq" id="WP_093755248.1">
    <property type="nucleotide sequence ID" value="NZ_FNNG01000031.1"/>
</dbReference>
<sequence>MKAAIWYGQNNIEVKDITEPKYKEGDLLLQVICCNICGSDIRTYRHGSNSIKPGTVLGHEFVAKVIDATNCDGFSEGDLVIASQDIPCGECWYCTNGYENVCENKLEIGKDFQGAFAKKIVLPEVILKKGWVRKLDSQISIDAGSLIEPVASCLHTQKLLPPKEGDNVVIIGAGPIGCMHGELAKHAGADKVIMADLSSSRLEIAEKFNFDKYINSSKEDLVQVIREMFPFGVDRVISANPSVDAVRQAVEMVRKKGVVIAFGGFPKANYMVELDGNRIHYDEVVVIGSYAYSREECDEAMDLIRKGAISVDNYISRRFPLEAIEEAMVLATKAEVMKIQIRLD</sequence>
<dbReference type="EMBL" id="FNNG01000031">
    <property type="protein sequence ID" value="SDX88959.1"/>
    <property type="molecule type" value="Genomic_DNA"/>
</dbReference>
<evidence type="ECO:0000256" key="1">
    <source>
        <dbReference type="ARBA" id="ARBA00023002"/>
    </source>
</evidence>
<feature type="domain" description="Alcohol dehydrogenase-like C-terminal" evidence="2">
    <location>
        <begin position="175"/>
        <end position="304"/>
    </location>
</feature>
<dbReference type="PANTHER" id="PTHR43401">
    <property type="entry name" value="L-THREONINE 3-DEHYDROGENASE"/>
    <property type="match status" value="1"/>
</dbReference>
<proteinExistence type="predicted"/>
<reference evidence="4 5" key="1">
    <citation type="submission" date="2016-10" db="EMBL/GenBank/DDBJ databases">
        <authorList>
            <person name="de Groot N.N."/>
        </authorList>
    </citation>
    <scope>NUCLEOTIDE SEQUENCE [LARGE SCALE GENOMIC DNA]</scope>
    <source>
        <strain evidence="4 5">DSM 23310</strain>
    </source>
</reference>
<keyword evidence="1" id="KW-0560">Oxidoreductase</keyword>
<dbReference type="InterPro" id="IPR011032">
    <property type="entry name" value="GroES-like_sf"/>
</dbReference>
<gene>
    <name evidence="4" type="ORF">SAMN05660923_03116</name>
</gene>
<evidence type="ECO:0000313" key="5">
    <source>
        <dbReference type="Proteomes" id="UP000198828"/>
    </source>
</evidence>
<dbReference type="InterPro" id="IPR013149">
    <property type="entry name" value="ADH-like_C"/>
</dbReference>
<evidence type="ECO:0000259" key="2">
    <source>
        <dbReference type="Pfam" id="PF00107"/>
    </source>
</evidence>
<protein>
    <submittedName>
        <fullName evidence="4">L-iditol 2-dehydrogenase</fullName>
    </submittedName>
</protein>
<dbReference type="InterPro" id="IPR050129">
    <property type="entry name" value="Zn_alcohol_dh"/>
</dbReference>
<keyword evidence="5" id="KW-1185">Reference proteome</keyword>
<dbReference type="InterPro" id="IPR013154">
    <property type="entry name" value="ADH-like_N"/>
</dbReference>
<organism evidence="4 5">
    <name type="scientific">Tepidimicrobium xylanilyticum</name>
    <dbReference type="NCBI Taxonomy" id="1123352"/>
    <lineage>
        <taxon>Bacteria</taxon>
        <taxon>Bacillati</taxon>
        <taxon>Bacillota</taxon>
        <taxon>Tissierellia</taxon>
        <taxon>Tissierellales</taxon>
        <taxon>Tepidimicrobiaceae</taxon>
        <taxon>Tepidimicrobium</taxon>
    </lineage>
</organism>
<dbReference type="Pfam" id="PF08240">
    <property type="entry name" value="ADH_N"/>
    <property type="match status" value="1"/>
</dbReference>
<feature type="domain" description="Alcohol dehydrogenase-like N-terminal" evidence="3">
    <location>
        <begin position="24"/>
        <end position="125"/>
    </location>
</feature>